<keyword evidence="1 6" id="KW-0645">Protease</keyword>
<evidence type="ECO:0000259" key="7">
    <source>
        <dbReference type="Pfam" id="PF01432"/>
    </source>
</evidence>
<evidence type="ECO:0000256" key="2">
    <source>
        <dbReference type="ARBA" id="ARBA00022723"/>
    </source>
</evidence>
<evidence type="ECO:0000313" key="9">
    <source>
        <dbReference type="EMBL" id="MFD2171856.1"/>
    </source>
</evidence>
<dbReference type="PANTHER" id="PTHR34217">
    <property type="entry name" value="METAL-DEPENDENT CARBOXYPEPTIDASE"/>
    <property type="match status" value="1"/>
</dbReference>
<dbReference type="SUPFAM" id="SSF55486">
    <property type="entry name" value="Metalloproteases ('zincins'), catalytic domain"/>
    <property type="match status" value="1"/>
</dbReference>
<dbReference type="EMBL" id="JBHUIO010000011">
    <property type="protein sequence ID" value="MFD2171856.1"/>
    <property type="molecule type" value="Genomic_DNA"/>
</dbReference>
<feature type="domain" description="Peptidase M3A/M3B catalytic" evidence="7">
    <location>
        <begin position="208"/>
        <end position="586"/>
    </location>
</feature>
<organism evidence="9 10">
    <name type="scientific">Tumebacillus lipolyticus</name>
    <dbReference type="NCBI Taxonomy" id="1280370"/>
    <lineage>
        <taxon>Bacteria</taxon>
        <taxon>Bacillati</taxon>
        <taxon>Bacillota</taxon>
        <taxon>Bacilli</taxon>
        <taxon>Bacillales</taxon>
        <taxon>Alicyclobacillaceae</taxon>
        <taxon>Tumebacillus</taxon>
    </lineage>
</organism>
<dbReference type="InterPro" id="IPR042088">
    <property type="entry name" value="OligoPept_F_C"/>
</dbReference>
<comment type="caution">
    <text evidence="9">The sequence shown here is derived from an EMBL/GenBank/DDBJ whole genome shotgun (WGS) entry which is preliminary data.</text>
</comment>
<evidence type="ECO:0000256" key="6">
    <source>
        <dbReference type="RuleBase" id="RU003435"/>
    </source>
</evidence>
<dbReference type="InterPro" id="IPR013647">
    <property type="entry name" value="OligopepF_N_dom"/>
</dbReference>
<keyword evidence="4 6" id="KW-0862">Zinc</keyword>
<dbReference type="InterPro" id="IPR034006">
    <property type="entry name" value="M3B_PepF_2"/>
</dbReference>
<gene>
    <name evidence="9" type="ORF">ACFSOY_17980</name>
</gene>
<evidence type="ECO:0000259" key="8">
    <source>
        <dbReference type="Pfam" id="PF08439"/>
    </source>
</evidence>
<evidence type="ECO:0000256" key="4">
    <source>
        <dbReference type="ARBA" id="ARBA00022833"/>
    </source>
</evidence>
<evidence type="ECO:0000256" key="1">
    <source>
        <dbReference type="ARBA" id="ARBA00022670"/>
    </source>
</evidence>
<dbReference type="Gene3D" id="1.20.140.70">
    <property type="entry name" value="Oligopeptidase f, N-terminal domain"/>
    <property type="match status" value="1"/>
</dbReference>
<dbReference type="InterPro" id="IPR001333">
    <property type="entry name" value="Peptidase_M32_Taq"/>
</dbReference>
<comment type="cofactor">
    <cofactor evidence="6">
        <name>Zn(2+)</name>
        <dbReference type="ChEBI" id="CHEBI:29105"/>
    </cofactor>
    <text evidence="6">Binds 1 zinc ion.</text>
</comment>
<keyword evidence="3 6" id="KW-0378">Hydrolase</keyword>
<dbReference type="Pfam" id="PF01432">
    <property type="entry name" value="Peptidase_M3"/>
    <property type="match status" value="1"/>
</dbReference>
<dbReference type="Gene3D" id="1.10.1370.20">
    <property type="entry name" value="Oligoendopeptidase f, C-terminal domain"/>
    <property type="match status" value="1"/>
</dbReference>
<name>A0ABW5A2P5_9BACL</name>
<sequence length="600" mass="67587">MMKLQQELPKSWNLENIFAGGSRSEELAVFLDRLEADISSFQSELGAVEVPQSEADLHRWEKIVEQVNDLSGRLEEVSEYSICISSVNTKDEGAASIEDRVAQLGAQLESALIRFDAQIASFSDELWQKLVALKSVAEVQFGLEERRNRVQEMLSESEETLIASLGVDGLKAWERFFEKVIARVRIPFEKDGKLEEHSLSTIGQFFISADADVRRRAFQQSTEVMAGEAELCAQALNALGGYRLQTYKARGWDSFLHESLLQNRLSEATLTTMWGAVEKIFGRLAAYLERRGKVIGVESLHFVDLYAPIGKGARTMSWEEGAEIIVEQFATVSPKMAELARRAFEEGWIDWQQSAVKAPVGFCASFPVTKESRILGTFHGRLSDVACLIAHELGHAFHFSAIKDLPRLAQLYSKSTAETASTFAERLVMDALLQKVDDREERIALLGSKLDNAVLYCMFTYMGFLFEKSFYEERAQGLVSVERLNELMLQAQQRAFANSFTGYVPIQWSFHGHYYDTVNSFYNYPYAFGALFSAGIYAMALREGAAFEAKYIALLRDTGRMKVEDLAAKHLGVDLTQEAFWLDALQIMTGDLEEFLQLTE</sequence>
<keyword evidence="2 6" id="KW-0479">Metal-binding</keyword>
<accession>A0ABW5A2P5</accession>
<proteinExistence type="inferred from homology"/>
<evidence type="ECO:0000256" key="3">
    <source>
        <dbReference type="ARBA" id="ARBA00022801"/>
    </source>
</evidence>
<reference evidence="10" key="1">
    <citation type="journal article" date="2019" name="Int. J. Syst. Evol. Microbiol.">
        <title>The Global Catalogue of Microorganisms (GCM) 10K type strain sequencing project: providing services to taxonomists for standard genome sequencing and annotation.</title>
        <authorList>
            <consortium name="The Broad Institute Genomics Platform"/>
            <consortium name="The Broad Institute Genome Sequencing Center for Infectious Disease"/>
            <person name="Wu L."/>
            <person name="Ma J."/>
        </authorList>
    </citation>
    <scope>NUCLEOTIDE SEQUENCE [LARGE SCALE GENOMIC DNA]</scope>
    <source>
        <strain evidence="10">CGMCC 1.13574</strain>
    </source>
</reference>
<comment type="similarity">
    <text evidence="6">Belongs to the peptidase M3 family.</text>
</comment>
<dbReference type="GO" id="GO:0016787">
    <property type="term" value="F:hydrolase activity"/>
    <property type="evidence" value="ECO:0007669"/>
    <property type="project" value="UniProtKB-KW"/>
</dbReference>
<dbReference type="InterPro" id="IPR001567">
    <property type="entry name" value="Pept_M3A_M3B_dom"/>
</dbReference>
<protein>
    <submittedName>
        <fullName evidence="9">M3 family oligoendopeptidase</fullName>
        <ecNumber evidence="9">3.4.-.-</ecNumber>
    </submittedName>
</protein>
<dbReference type="Proteomes" id="UP001597343">
    <property type="component" value="Unassembled WGS sequence"/>
</dbReference>
<dbReference type="Pfam" id="PF08439">
    <property type="entry name" value="Peptidase_M3_N"/>
    <property type="match status" value="1"/>
</dbReference>
<dbReference type="EC" id="3.4.-.-" evidence="9"/>
<keyword evidence="5 6" id="KW-0482">Metalloprotease</keyword>
<evidence type="ECO:0000256" key="5">
    <source>
        <dbReference type="ARBA" id="ARBA00023049"/>
    </source>
</evidence>
<evidence type="ECO:0000313" key="10">
    <source>
        <dbReference type="Proteomes" id="UP001597343"/>
    </source>
</evidence>
<dbReference type="CDD" id="cd09607">
    <property type="entry name" value="M3B_PepF"/>
    <property type="match status" value="1"/>
</dbReference>
<dbReference type="PANTHER" id="PTHR34217:SF1">
    <property type="entry name" value="CARBOXYPEPTIDASE 1"/>
    <property type="match status" value="1"/>
</dbReference>
<dbReference type="RefSeq" id="WP_386049019.1">
    <property type="nucleotide sequence ID" value="NZ_JBHUIO010000011.1"/>
</dbReference>
<feature type="domain" description="Oligopeptidase F N-terminal" evidence="8">
    <location>
        <begin position="119"/>
        <end position="185"/>
    </location>
</feature>
<keyword evidence="10" id="KW-1185">Reference proteome</keyword>